<dbReference type="Pfam" id="PF10741">
    <property type="entry name" value="T2SSM_b"/>
    <property type="match status" value="1"/>
</dbReference>
<dbReference type="InterPro" id="IPR034756">
    <property type="entry name" value="T2SSM_b"/>
</dbReference>
<proteinExistence type="predicted"/>
<dbReference type="Proteomes" id="UP000182894">
    <property type="component" value="Unassembled WGS sequence"/>
</dbReference>
<dbReference type="Gene3D" id="3.30.70.60">
    <property type="match status" value="1"/>
</dbReference>
<keyword evidence="1" id="KW-1133">Transmembrane helix</keyword>
<dbReference type="AlphaFoldDB" id="A0A1G7T3F2"/>
<keyword evidence="1" id="KW-0812">Transmembrane</keyword>
<feature type="transmembrane region" description="Helical" evidence="1">
    <location>
        <begin position="20"/>
        <end position="38"/>
    </location>
</feature>
<accession>A0A1G7T3F2</accession>
<dbReference type="STRING" id="89065.SAMN05216605_101655"/>
<gene>
    <name evidence="2" type="ORF">SAMN05216605_101655</name>
</gene>
<evidence type="ECO:0000313" key="2">
    <source>
        <dbReference type="EMBL" id="SDG29856.1"/>
    </source>
</evidence>
<dbReference type="RefSeq" id="WP_074750129.1">
    <property type="nucleotide sequence ID" value="NZ_FNCO01000001.1"/>
</dbReference>
<dbReference type="InterPro" id="IPR014717">
    <property type="entry name" value="Transl_elong_EF1B/ribsomal_bS6"/>
</dbReference>
<protein>
    <submittedName>
        <fullName evidence="2">Type II secretion system (T2SS), protein M subtype b</fullName>
    </submittedName>
</protein>
<name>A0A1G7T3F2_9PSED</name>
<evidence type="ECO:0000313" key="3">
    <source>
        <dbReference type="Proteomes" id="UP000182894"/>
    </source>
</evidence>
<reference evidence="3" key="1">
    <citation type="submission" date="2016-10" db="EMBL/GenBank/DDBJ databases">
        <authorList>
            <person name="Varghese N."/>
            <person name="Submissions S."/>
        </authorList>
    </citation>
    <scope>NUCLEOTIDE SEQUENCE [LARGE SCALE GENOMIC DNA]</scope>
    <source>
        <strain evidence="3">ATCC 700689</strain>
    </source>
</reference>
<keyword evidence="3" id="KW-1185">Reference proteome</keyword>
<evidence type="ECO:0000256" key="1">
    <source>
        <dbReference type="SAM" id="Phobius"/>
    </source>
</evidence>
<organism evidence="2 3">
    <name type="scientific">Pseudomonas abietaniphila</name>
    <dbReference type="NCBI Taxonomy" id="89065"/>
    <lineage>
        <taxon>Bacteria</taxon>
        <taxon>Pseudomonadati</taxon>
        <taxon>Pseudomonadota</taxon>
        <taxon>Gammaproteobacteria</taxon>
        <taxon>Pseudomonadales</taxon>
        <taxon>Pseudomonadaceae</taxon>
        <taxon>Pseudomonas</taxon>
    </lineage>
</organism>
<dbReference type="EMBL" id="FNCO01000001">
    <property type="protein sequence ID" value="SDG29856.1"/>
    <property type="molecule type" value="Genomic_DNA"/>
</dbReference>
<dbReference type="OrthoDB" id="9096701at2"/>
<sequence>MSVPSLILREHVQRAGWPGLGGAALVVLVLAYGMFSLLPDWQSLDSLRQNSQKASEFLEKVANGTAVLPVVPQQQLDEFHRALPTQLDATSAIDRIYAMAGKEKINLARGEYSLGIDPKTQLARYQILLPVRGSYPQLRRFLHALLTELPAVVIEDVDLQRKRIADTELTGRIRMTLYLSRS</sequence>
<keyword evidence="1" id="KW-0472">Membrane</keyword>